<keyword evidence="3" id="KW-1133">Transmembrane helix</keyword>
<accession>A0A822ZI00</accession>
<gene>
    <name evidence="5" type="ORF">HUJ06_002483</name>
</gene>
<evidence type="ECO:0000313" key="6">
    <source>
        <dbReference type="Proteomes" id="UP000607653"/>
    </source>
</evidence>
<keyword evidence="4" id="KW-0472">Membrane</keyword>
<reference evidence="5 6" key="1">
    <citation type="journal article" date="2020" name="Mol. Biol. Evol.">
        <title>Distinct Expression and Methylation Patterns for Genes with Different Fates following a Single Whole-Genome Duplication in Flowering Plants.</title>
        <authorList>
            <person name="Shi T."/>
            <person name="Rahmani R.S."/>
            <person name="Gugger P.F."/>
            <person name="Wang M."/>
            <person name="Li H."/>
            <person name="Zhang Y."/>
            <person name="Li Z."/>
            <person name="Wang Q."/>
            <person name="Van de Peer Y."/>
            <person name="Marchal K."/>
            <person name="Chen J."/>
        </authorList>
    </citation>
    <scope>NUCLEOTIDE SEQUENCE [LARGE SCALE GENOMIC DNA]</scope>
    <source>
        <tissue evidence="5">Leaf</tissue>
    </source>
</reference>
<organism evidence="5 6">
    <name type="scientific">Nelumbo nucifera</name>
    <name type="common">Sacred lotus</name>
    <dbReference type="NCBI Taxonomy" id="4432"/>
    <lineage>
        <taxon>Eukaryota</taxon>
        <taxon>Viridiplantae</taxon>
        <taxon>Streptophyta</taxon>
        <taxon>Embryophyta</taxon>
        <taxon>Tracheophyta</taxon>
        <taxon>Spermatophyta</taxon>
        <taxon>Magnoliopsida</taxon>
        <taxon>Proteales</taxon>
        <taxon>Nelumbonaceae</taxon>
        <taxon>Nelumbo</taxon>
    </lineage>
</organism>
<evidence type="ECO:0000256" key="1">
    <source>
        <dbReference type="ARBA" id="ARBA00004141"/>
    </source>
</evidence>
<evidence type="ECO:0000313" key="5">
    <source>
        <dbReference type="EMBL" id="DAD44253.1"/>
    </source>
</evidence>
<proteinExistence type="predicted"/>
<dbReference type="GO" id="GO:0016020">
    <property type="term" value="C:membrane"/>
    <property type="evidence" value="ECO:0007669"/>
    <property type="project" value="UniProtKB-SubCell"/>
</dbReference>
<protein>
    <submittedName>
        <fullName evidence="5">Uncharacterized protein</fullName>
    </submittedName>
</protein>
<dbReference type="Gene3D" id="1.10.3430.10">
    <property type="entry name" value="Ammonium transporter AmtB like domains"/>
    <property type="match status" value="1"/>
</dbReference>
<sequence>MQLGFAMLYASFICAKNTMNIILTNVLHAAASGLFTISLGSPVPLVLLPTTSSAVTFSTRRRSVRIVQLQ</sequence>
<comment type="caution">
    <text evidence="5">The sequence shown here is derived from an EMBL/GenBank/DDBJ whole genome shotgun (WGS) entry which is preliminary data.</text>
</comment>
<comment type="subcellular location">
    <subcellularLocation>
        <location evidence="1">Membrane</location>
        <topology evidence="1">Multi-pass membrane protein</topology>
    </subcellularLocation>
</comment>
<dbReference type="InterPro" id="IPR029020">
    <property type="entry name" value="Ammonium/urea_transptr"/>
</dbReference>
<evidence type="ECO:0000256" key="4">
    <source>
        <dbReference type="ARBA" id="ARBA00023136"/>
    </source>
</evidence>
<name>A0A822ZI00_NELNU</name>
<dbReference type="EMBL" id="DUZY01000007">
    <property type="protein sequence ID" value="DAD44253.1"/>
    <property type="molecule type" value="Genomic_DNA"/>
</dbReference>
<keyword evidence="6" id="KW-1185">Reference proteome</keyword>
<keyword evidence="2" id="KW-0812">Transmembrane</keyword>
<dbReference type="AlphaFoldDB" id="A0A822ZI00"/>
<dbReference type="Proteomes" id="UP000607653">
    <property type="component" value="Unassembled WGS sequence"/>
</dbReference>
<evidence type="ECO:0000256" key="3">
    <source>
        <dbReference type="ARBA" id="ARBA00022989"/>
    </source>
</evidence>
<evidence type="ECO:0000256" key="2">
    <source>
        <dbReference type="ARBA" id="ARBA00022692"/>
    </source>
</evidence>